<feature type="non-terminal residue" evidence="1">
    <location>
        <position position="323"/>
    </location>
</feature>
<dbReference type="OMA" id="PRECPER"/>
<feature type="non-terminal residue" evidence="1">
    <location>
        <position position="1"/>
    </location>
</feature>
<proteinExistence type="predicted"/>
<dbReference type="Pfam" id="PF06830">
    <property type="entry name" value="Root_cap"/>
    <property type="match status" value="1"/>
</dbReference>
<evidence type="ECO:0000313" key="1">
    <source>
        <dbReference type="EMBL" id="KAH9288904.1"/>
    </source>
</evidence>
<dbReference type="EMBL" id="JAHRHJ020003813">
    <property type="protein sequence ID" value="KAH9288904.1"/>
    <property type="molecule type" value="Genomic_DNA"/>
</dbReference>
<name>A0AA38C2S7_TAXCH</name>
<sequence length="323" mass="35955">CNAESENSSTVMPAINQISTGEKVLCINAAVTKCFGKLLSCPSECPKRKPLISKHKACFADCGPKCEATCKNRKPNCQGYGAICYDPRLIGGDGVMFYFHGETGKDFSLISDKNFQINAHFIGRRPHGRRRDYTWVQSLGIMFGTHSFTVGANKVDQWDDNADQFYFSFDNQVFTIPPGPLSVWKSQSSDLAVERTTESNNILIAIPNMLELYIGIVPITEKENEIHNYQIPSDDCFAHLQVQFNLFHLSENVEGVLGQTYRPDFKNPVKVGVPMPIMGGEDRYQTSSLLATDCRACIFKPNSSPHVEMILGKEEIASLDCST</sequence>
<dbReference type="PANTHER" id="PTHR31656">
    <property type="entry name" value="ROOT CAP DOMAIN-CONTAINING PROTEIN"/>
    <property type="match status" value="1"/>
</dbReference>
<keyword evidence="2" id="KW-1185">Reference proteome</keyword>
<evidence type="ECO:0000313" key="2">
    <source>
        <dbReference type="Proteomes" id="UP000824469"/>
    </source>
</evidence>
<dbReference type="InterPro" id="IPR009646">
    <property type="entry name" value="Root_cap"/>
</dbReference>
<dbReference type="AlphaFoldDB" id="A0AA38C2S7"/>
<comment type="caution">
    <text evidence="1">The sequence shown here is derived from an EMBL/GenBank/DDBJ whole genome shotgun (WGS) entry which is preliminary data.</text>
</comment>
<gene>
    <name evidence="1" type="ORF">KI387_033021</name>
</gene>
<reference evidence="1 2" key="1">
    <citation type="journal article" date="2021" name="Nat. Plants">
        <title>The Taxus genome provides insights into paclitaxel biosynthesis.</title>
        <authorList>
            <person name="Xiong X."/>
            <person name="Gou J."/>
            <person name="Liao Q."/>
            <person name="Li Y."/>
            <person name="Zhou Q."/>
            <person name="Bi G."/>
            <person name="Li C."/>
            <person name="Du R."/>
            <person name="Wang X."/>
            <person name="Sun T."/>
            <person name="Guo L."/>
            <person name="Liang H."/>
            <person name="Lu P."/>
            <person name="Wu Y."/>
            <person name="Zhang Z."/>
            <person name="Ro D.K."/>
            <person name="Shang Y."/>
            <person name="Huang S."/>
            <person name="Yan J."/>
        </authorList>
    </citation>
    <scope>NUCLEOTIDE SEQUENCE [LARGE SCALE GENOMIC DNA]</scope>
    <source>
        <strain evidence="1">Ta-2019</strain>
    </source>
</reference>
<organism evidence="1 2">
    <name type="scientific">Taxus chinensis</name>
    <name type="common">Chinese yew</name>
    <name type="synonym">Taxus wallichiana var. chinensis</name>
    <dbReference type="NCBI Taxonomy" id="29808"/>
    <lineage>
        <taxon>Eukaryota</taxon>
        <taxon>Viridiplantae</taxon>
        <taxon>Streptophyta</taxon>
        <taxon>Embryophyta</taxon>
        <taxon>Tracheophyta</taxon>
        <taxon>Spermatophyta</taxon>
        <taxon>Pinopsida</taxon>
        <taxon>Pinidae</taxon>
        <taxon>Conifers II</taxon>
        <taxon>Cupressales</taxon>
        <taxon>Taxaceae</taxon>
        <taxon>Taxus</taxon>
    </lineage>
</organism>
<protein>
    <submittedName>
        <fullName evidence="1">Uncharacterized protein</fullName>
    </submittedName>
</protein>
<dbReference type="Proteomes" id="UP000824469">
    <property type="component" value="Unassembled WGS sequence"/>
</dbReference>
<accession>A0AA38C2S7</accession>